<feature type="transmembrane region" description="Helical" evidence="1">
    <location>
        <begin position="15"/>
        <end position="33"/>
    </location>
</feature>
<keyword evidence="1" id="KW-0812">Transmembrane</keyword>
<proteinExistence type="predicted"/>
<name>A0A3D3G3A5_ACIRA</name>
<feature type="transmembrane region" description="Helical" evidence="1">
    <location>
        <begin position="97"/>
        <end position="116"/>
    </location>
</feature>
<dbReference type="AlphaFoldDB" id="A0A3D3G3A5"/>
<evidence type="ECO:0000313" key="2">
    <source>
        <dbReference type="EMBL" id="HCM32493.1"/>
    </source>
</evidence>
<sequence>MKEASFFKGHNINMIWLKLLIVPAFILLVSLAGRRWGTTVAGILAGMPVVAGPIVVLVALEQGVGFGIYTATAAVTGVIALLSFGIAYCWLSLKLNWWMTFLLATLVWSVISSFLVLLPQNIYLALCIALLGLIFTPYLLPRKNWVYRPAAHAKDLPVRMLAGGVFTLIVTQAADLVGGTWSGLLAVFPIIGSILAVFTHITQGADAVTTLYRGTVRGLYSLVLFFFILVMAWPYMSFWFALILAIIAAIILQLLFQYAMKPLIFLNNKTR</sequence>
<dbReference type="EMBL" id="DPXL01000186">
    <property type="protein sequence ID" value="HCM32493.1"/>
    <property type="molecule type" value="Genomic_DNA"/>
</dbReference>
<evidence type="ECO:0000256" key="1">
    <source>
        <dbReference type="SAM" id="Phobius"/>
    </source>
</evidence>
<feature type="transmembrane region" description="Helical" evidence="1">
    <location>
        <begin position="239"/>
        <end position="259"/>
    </location>
</feature>
<keyword evidence="1" id="KW-0472">Membrane</keyword>
<reference evidence="2 3" key="1">
    <citation type="journal article" date="2018" name="Nat. Biotechnol.">
        <title>A standardized bacterial taxonomy based on genome phylogeny substantially revises the tree of life.</title>
        <authorList>
            <person name="Parks D.H."/>
            <person name="Chuvochina M."/>
            <person name="Waite D.W."/>
            <person name="Rinke C."/>
            <person name="Skarshewski A."/>
            <person name="Chaumeil P.A."/>
            <person name="Hugenholtz P."/>
        </authorList>
    </citation>
    <scope>NUCLEOTIDE SEQUENCE [LARGE SCALE GENOMIC DNA]</scope>
    <source>
        <strain evidence="2">UBA10045</strain>
    </source>
</reference>
<comment type="caution">
    <text evidence="2">The sequence shown here is derived from an EMBL/GenBank/DDBJ whole genome shotgun (WGS) entry which is preliminary data.</text>
</comment>
<dbReference type="Proteomes" id="UP000262257">
    <property type="component" value="Unassembled WGS sequence"/>
</dbReference>
<accession>A0A3D3G3A5</accession>
<feature type="transmembrane region" description="Helical" evidence="1">
    <location>
        <begin position="40"/>
        <end position="60"/>
    </location>
</feature>
<keyword evidence="1" id="KW-1133">Transmembrane helix</keyword>
<evidence type="ECO:0000313" key="3">
    <source>
        <dbReference type="Proteomes" id="UP000262257"/>
    </source>
</evidence>
<feature type="transmembrane region" description="Helical" evidence="1">
    <location>
        <begin position="122"/>
        <end position="140"/>
    </location>
</feature>
<protein>
    <submittedName>
        <fullName evidence="2">Uncharacterized protein</fullName>
    </submittedName>
</protein>
<feature type="transmembrane region" description="Helical" evidence="1">
    <location>
        <begin position="180"/>
        <end position="202"/>
    </location>
</feature>
<feature type="transmembrane region" description="Helical" evidence="1">
    <location>
        <begin position="214"/>
        <end position="233"/>
    </location>
</feature>
<organism evidence="2 3">
    <name type="scientific">Acinetobacter radioresistens</name>
    <dbReference type="NCBI Taxonomy" id="40216"/>
    <lineage>
        <taxon>Bacteria</taxon>
        <taxon>Pseudomonadati</taxon>
        <taxon>Pseudomonadota</taxon>
        <taxon>Gammaproteobacteria</taxon>
        <taxon>Moraxellales</taxon>
        <taxon>Moraxellaceae</taxon>
        <taxon>Acinetobacter</taxon>
    </lineage>
</organism>
<feature type="transmembrane region" description="Helical" evidence="1">
    <location>
        <begin position="66"/>
        <end position="90"/>
    </location>
</feature>
<gene>
    <name evidence="2" type="ORF">DIC32_14605</name>
</gene>